<dbReference type="EMBL" id="AFBP01000004">
    <property type="protein sequence ID" value="EGG57538.1"/>
    <property type="molecule type" value="Genomic_DNA"/>
</dbReference>
<keyword evidence="1" id="KW-1003">Cell membrane</keyword>
<evidence type="ECO:0000256" key="1">
    <source>
        <dbReference type="ARBA" id="ARBA00022475"/>
    </source>
</evidence>
<dbReference type="PROSITE" id="PS00211">
    <property type="entry name" value="ABC_TRANSPORTER_1"/>
    <property type="match status" value="1"/>
</dbReference>
<organism evidence="5 6">
    <name type="scientific">Parasutterella excrementihominis YIT 11859</name>
    <dbReference type="NCBI Taxonomy" id="762966"/>
    <lineage>
        <taxon>Bacteria</taxon>
        <taxon>Pseudomonadati</taxon>
        <taxon>Pseudomonadota</taxon>
        <taxon>Betaproteobacteria</taxon>
        <taxon>Burkholderiales</taxon>
        <taxon>Sutterellaceae</taxon>
        <taxon>Parasutterella</taxon>
    </lineage>
</organism>
<protein>
    <submittedName>
        <fullName evidence="5">ABC transporter, ATP-binding protein</fullName>
    </submittedName>
</protein>
<dbReference type="InterPro" id="IPR050334">
    <property type="entry name" value="Molybdenum_import_ModC"/>
</dbReference>
<dbReference type="HOGENOM" id="CLU_000604_1_22_4"/>
<dbReference type="GO" id="GO:0016887">
    <property type="term" value="F:ATP hydrolysis activity"/>
    <property type="evidence" value="ECO:0007669"/>
    <property type="project" value="InterPro"/>
</dbReference>
<dbReference type="GO" id="GO:0005524">
    <property type="term" value="F:ATP binding"/>
    <property type="evidence" value="ECO:0007669"/>
    <property type="project" value="UniProtKB-KW"/>
</dbReference>
<keyword evidence="3 5" id="KW-0067">ATP-binding</keyword>
<evidence type="ECO:0000313" key="5">
    <source>
        <dbReference type="EMBL" id="EGG57538.1"/>
    </source>
</evidence>
<dbReference type="PANTHER" id="PTHR43514">
    <property type="entry name" value="ABC TRANSPORTER I FAMILY MEMBER 10"/>
    <property type="match status" value="1"/>
</dbReference>
<dbReference type="Proteomes" id="UP000005156">
    <property type="component" value="Unassembled WGS sequence"/>
</dbReference>
<evidence type="ECO:0000313" key="6">
    <source>
        <dbReference type="Proteomes" id="UP000005156"/>
    </source>
</evidence>
<evidence type="ECO:0000259" key="4">
    <source>
        <dbReference type="PROSITE" id="PS50893"/>
    </source>
</evidence>
<dbReference type="InterPro" id="IPR003439">
    <property type="entry name" value="ABC_transporter-like_ATP-bd"/>
</dbReference>
<dbReference type="Gene3D" id="3.40.50.300">
    <property type="entry name" value="P-loop containing nucleotide triphosphate hydrolases"/>
    <property type="match status" value="1"/>
</dbReference>
<accession>F3QGV7</accession>
<comment type="caution">
    <text evidence="5">The sequence shown here is derived from an EMBL/GenBank/DDBJ whole genome shotgun (WGS) entry which is preliminary data.</text>
</comment>
<dbReference type="InterPro" id="IPR017871">
    <property type="entry name" value="ABC_transporter-like_CS"/>
</dbReference>
<reference evidence="5 6" key="1">
    <citation type="submission" date="2011-02" db="EMBL/GenBank/DDBJ databases">
        <authorList>
            <person name="Weinstock G."/>
            <person name="Sodergren E."/>
            <person name="Clifton S."/>
            <person name="Fulton L."/>
            <person name="Fulton B."/>
            <person name="Courtney L."/>
            <person name="Fronick C."/>
            <person name="Harrison M."/>
            <person name="Strong C."/>
            <person name="Farmer C."/>
            <person name="Delahaunty K."/>
            <person name="Markovic C."/>
            <person name="Hall O."/>
            <person name="Minx P."/>
            <person name="Tomlinson C."/>
            <person name="Mitreva M."/>
            <person name="Hou S."/>
            <person name="Chen J."/>
            <person name="Wollam A."/>
            <person name="Pepin K.H."/>
            <person name="Johnson M."/>
            <person name="Bhonagiri V."/>
            <person name="Zhang X."/>
            <person name="Suruliraj S."/>
            <person name="Warren W."/>
            <person name="Chinwalla A."/>
            <person name="Mardis E.R."/>
            <person name="Wilson R.K."/>
        </authorList>
    </citation>
    <scope>NUCLEOTIDE SEQUENCE [LARGE SCALE GENOMIC DNA]</scope>
    <source>
        <strain evidence="5 6">YIT 11859</strain>
    </source>
</reference>
<dbReference type="InterPro" id="IPR003593">
    <property type="entry name" value="AAA+_ATPase"/>
</dbReference>
<keyword evidence="1" id="KW-0472">Membrane</keyword>
<dbReference type="eggNOG" id="COG4148">
    <property type="taxonomic scope" value="Bacteria"/>
</dbReference>
<dbReference type="SMART" id="SM00382">
    <property type="entry name" value="AAA"/>
    <property type="match status" value="1"/>
</dbReference>
<dbReference type="InterPro" id="IPR027417">
    <property type="entry name" value="P-loop_NTPase"/>
</dbReference>
<dbReference type="OrthoDB" id="5298774at2"/>
<dbReference type="SUPFAM" id="SSF52540">
    <property type="entry name" value="P-loop containing nucleoside triphosphate hydrolases"/>
    <property type="match status" value="1"/>
</dbReference>
<name>F3QGV7_9BURK</name>
<dbReference type="PANTHER" id="PTHR43514:SF4">
    <property type="entry name" value="ABC TRANSPORTER I FAMILY MEMBER 10"/>
    <property type="match status" value="1"/>
</dbReference>
<proteinExistence type="predicted"/>
<dbReference type="AlphaFoldDB" id="F3QGV7"/>
<dbReference type="PROSITE" id="PS50893">
    <property type="entry name" value="ABC_TRANSPORTER_2"/>
    <property type="match status" value="1"/>
</dbReference>
<feature type="domain" description="ABC transporter" evidence="4">
    <location>
        <begin position="8"/>
        <end position="225"/>
    </location>
</feature>
<sequence>MISFDFTVRIEDRKFRFSADLLSERIAILGRSGAGKSTLAKALAGLLKPESGYIKFGKRILFDSSTGVDLPPQKRGIGFVFQNHRLFPFMSVRKNLLFGRHFANRKNALSFDEVVLFLELEPLLNKSPSKLSGGESQRVALGRALLCAENFMILDEPLSSLDPVLSNSLQGYLERIHSFAGLPFLYITHRPNEALRLTEEALLVAEGKNVLLGKTNEVLNQSQFLRSE</sequence>
<dbReference type="Pfam" id="PF00005">
    <property type="entry name" value="ABC_tran"/>
    <property type="match status" value="1"/>
</dbReference>
<keyword evidence="6" id="KW-1185">Reference proteome</keyword>
<evidence type="ECO:0000256" key="3">
    <source>
        <dbReference type="ARBA" id="ARBA00022840"/>
    </source>
</evidence>
<dbReference type="RefSeq" id="WP_008863334.1">
    <property type="nucleotide sequence ID" value="NZ_CAXTIX010000002.1"/>
</dbReference>
<keyword evidence="2" id="KW-0547">Nucleotide-binding</keyword>
<evidence type="ECO:0000256" key="2">
    <source>
        <dbReference type="ARBA" id="ARBA00022741"/>
    </source>
</evidence>
<gene>
    <name evidence="5" type="ORF">HMPREF9439_00147</name>
</gene>